<name>A0A1I6M0D0_9SPHN</name>
<gene>
    <name evidence="1" type="ORF">SAMN05192580_3231</name>
</gene>
<dbReference type="OrthoDB" id="583051at2"/>
<sequence>MVVLAAPPAVEAAFLKGAERVSARIASGTCVVVPENEHRRLFFASRAAVFKNWDKPGKCQYPGCRNRSIARSHTLQRGGPLTELRGQDGHVTTLEIDHRTERLVAGRKGLDLASTFPGFCSKHEAIFDVFESRATLTTTRDVVLQLYRSACREAVRLEFDVRQHTRSREQFEQLYDEKLRVLVHAEAAALVDQHPILAAYQISAPSDKDDRFNRWRDEARQDRDTIREMIVHLSQAMVAMDQGMMGAHFHRFILPQRLPITLSGQSVLKMMLGPDTHRVVVLLVVVPEAGRTQVLIASPAEQGPLLDAYLKQSDLLRSGEEADPDALIALIERFLLYGTDHWFMENKFWNDLPLETRARIIEEADRRDVGVNDVPPITVLPRPAAAVRVPLHRAATAREALRERRRKRGWRESESLDERLARRLIPARKRRQCQRFRDSCSSDVHVVDDGGAAHPRWVFVRAYRTGQWCTPWRRMKWAQIEPFSD</sequence>
<protein>
    <submittedName>
        <fullName evidence="1">Uncharacterized protein</fullName>
    </submittedName>
</protein>
<evidence type="ECO:0000313" key="1">
    <source>
        <dbReference type="EMBL" id="SFS09176.1"/>
    </source>
</evidence>
<accession>A0A1I6M0D0</accession>
<reference evidence="1 2" key="1">
    <citation type="submission" date="2016-10" db="EMBL/GenBank/DDBJ databases">
        <authorList>
            <person name="de Groot N.N."/>
        </authorList>
    </citation>
    <scope>NUCLEOTIDE SEQUENCE [LARGE SCALE GENOMIC DNA]</scope>
    <source>
        <strain evidence="1 2">S5-249</strain>
    </source>
</reference>
<evidence type="ECO:0000313" key="2">
    <source>
        <dbReference type="Proteomes" id="UP000198824"/>
    </source>
</evidence>
<dbReference type="AlphaFoldDB" id="A0A1I6M0D0"/>
<dbReference type="Proteomes" id="UP000198824">
    <property type="component" value="Unassembled WGS sequence"/>
</dbReference>
<keyword evidence="2" id="KW-1185">Reference proteome</keyword>
<dbReference type="RefSeq" id="WP_093316119.1">
    <property type="nucleotide sequence ID" value="NZ_FOZG01000003.1"/>
</dbReference>
<dbReference type="EMBL" id="FOZG01000003">
    <property type="protein sequence ID" value="SFS09176.1"/>
    <property type="molecule type" value="Genomic_DNA"/>
</dbReference>
<proteinExistence type="predicted"/>
<organism evidence="1 2">
    <name type="scientific">Sphingomonas jatrophae</name>
    <dbReference type="NCBI Taxonomy" id="1166337"/>
    <lineage>
        <taxon>Bacteria</taxon>
        <taxon>Pseudomonadati</taxon>
        <taxon>Pseudomonadota</taxon>
        <taxon>Alphaproteobacteria</taxon>
        <taxon>Sphingomonadales</taxon>
        <taxon>Sphingomonadaceae</taxon>
        <taxon>Sphingomonas</taxon>
    </lineage>
</organism>